<keyword evidence="1" id="KW-1133">Transmembrane helix</keyword>
<feature type="transmembrane region" description="Helical" evidence="1">
    <location>
        <begin position="21"/>
        <end position="45"/>
    </location>
</feature>
<keyword evidence="1" id="KW-0472">Membrane</keyword>
<dbReference type="Proteomes" id="UP000494363">
    <property type="component" value="Unassembled WGS sequence"/>
</dbReference>
<keyword evidence="3" id="KW-1185">Reference proteome</keyword>
<gene>
    <name evidence="2" type="ORF">LMG29542_02281</name>
</gene>
<dbReference type="AlphaFoldDB" id="A0A6J5DLA2"/>
<proteinExistence type="predicted"/>
<reference evidence="2 3" key="1">
    <citation type="submission" date="2020-04" db="EMBL/GenBank/DDBJ databases">
        <authorList>
            <person name="De Canck E."/>
        </authorList>
    </citation>
    <scope>NUCLEOTIDE SEQUENCE [LARGE SCALE GENOMIC DNA]</scope>
    <source>
        <strain evidence="2 3">LMG 29542</strain>
    </source>
</reference>
<protein>
    <submittedName>
        <fullName evidence="2">Uncharacterized protein</fullName>
    </submittedName>
</protein>
<dbReference type="RefSeq" id="WP_175226564.1">
    <property type="nucleotide sequence ID" value="NZ_CADIKH010000009.1"/>
</dbReference>
<accession>A0A6J5DLA2</accession>
<name>A0A6J5DLA2_9BURK</name>
<evidence type="ECO:0000313" key="3">
    <source>
        <dbReference type="Proteomes" id="UP000494363"/>
    </source>
</evidence>
<evidence type="ECO:0000313" key="2">
    <source>
        <dbReference type="EMBL" id="CAB3754217.1"/>
    </source>
</evidence>
<organism evidence="2 3">
    <name type="scientific">Paraburkholderia humisilvae</name>
    <dbReference type="NCBI Taxonomy" id="627669"/>
    <lineage>
        <taxon>Bacteria</taxon>
        <taxon>Pseudomonadati</taxon>
        <taxon>Pseudomonadota</taxon>
        <taxon>Betaproteobacteria</taxon>
        <taxon>Burkholderiales</taxon>
        <taxon>Burkholderiaceae</taxon>
        <taxon>Paraburkholderia</taxon>
    </lineage>
</organism>
<keyword evidence="1" id="KW-0812">Transmembrane</keyword>
<sequence>MNQKNITTAELGKQKKTSGGVVTLVNYAQVFVIAGILLLSGYAALMAH</sequence>
<evidence type="ECO:0000256" key="1">
    <source>
        <dbReference type="SAM" id="Phobius"/>
    </source>
</evidence>
<dbReference type="EMBL" id="CADIKH010000009">
    <property type="protein sequence ID" value="CAB3754217.1"/>
    <property type="molecule type" value="Genomic_DNA"/>
</dbReference>